<sequence>MEIESKVMVVTGGGNGIGRELVLALLKKGARVAAVDISAKALQETAGLAGSQSERLSTHVVNITDRSAVEALPAAVLAAHTGVVDGLINCAGIIQPFVKFKDLAYADIERMINVNFYGMVYMTKTFLPFLLSRPEAHIVNISSMGGYLPVPGQTLYGASKAAVKLFTEGLYSELMDTHVHVTTVFPGAIGTNIAANSGVTISMGDSSAKNTIKMTTPQSAAEQILKGVERNSFQVYVGNDAKMMNFLYRLMPKRATQIIYNQMRSLLR</sequence>
<comment type="similarity">
    <text evidence="1 3">Belongs to the short-chain dehydrogenases/reductases (SDR) family.</text>
</comment>
<keyword evidence="6" id="KW-1185">Reference proteome</keyword>
<evidence type="ECO:0000259" key="4">
    <source>
        <dbReference type="SMART" id="SM00822"/>
    </source>
</evidence>
<dbReference type="GO" id="GO:0016020">
    <property type="term" value="C:membrane"/>
    <property type="evidence" value="ECO:0007669"/>
    <property type="project" value="TreeGrafter"/>
</dbReference>
<dbReference type="PANTHER" id="PTHR44196">
    <property type="entry name" value="DEHYDROGENASE/REDUCTASE SDR FAMILY MEMBER 7B"/>
    <property type="match status" value="1"/>
</dbReference>
<accession>A0A0S7BBT8</accession>
<evidence type="ECO:0000256" key="1">
    <source>
        <dbReference type="ARBA" id="ARBA00006484"/>
    </source>
</evidence>
<evidence type="ECO:0000256" key="3">
    <source>
        <dbReference type="RuleBase" id="RU000363"/>
    </source>
</evidence>
<name>A0A0S7BBT8_9CHLR</name>
<dbReference type="Proteomes" id="UP000055060">
    <property type="component" value="Unassembled WGS sequence"/>
</dbReference>
<dbReference type="GO" id="GO:0016491">
    <property type="term" value="F:oxidoreductase activity"/>
    <property type="evidence" value="ECO:0007669"/>
    <property type="project" value="UniProtKB-KW"/>
</dbReference>
<dbReference type="PANTHER" id="PTHR44196:SF1">
    <property type="entry name" value="DEHYDROGENASE_REDUCTASE SDR FAMILY MEMBER 7B"/>
    <property type="match status" value="1"/>
</dbReference>
<evidence type="ECO:0000313" key="5">
    <source>
        <dbReference type="EMBL" id="GAP12733.1"/>
    </source>
</evidence>
<keyword evidence="2" id="KW-0560">Oxidoreductase</keyword>
<evidence type="ECO:0000313" key="6">
    <source>
        <dbReference type="Proteomes" id="UP000055060"/>
    </source>
</evidence>
<dbReference type="EMBL" id="DF967972">
    <property type="protein sequence ID" value="GAP12733.1"/>
    <property type="molecule type" value="Genomic_DNA"/>
</dbReference>
<evidence type="ECO:0000256" key="2">
    <source>
        <dbReference type="ARBA" id="ARBA00023002"/>
    </source>
</evidence>
<dbReference type="PRINTS" id="PR00080">
    <property type="entry name" value="SDRFAMILY"/>
</dbReference>
<dbReference type="Gene3D" id="3.40.50.720">
    <property type="entry name" value="NAD(P)-binding Rossmann-like Domain"/>
    <property type="match status" value="1"/>
</dbReference>
<dbReference type="InterPro" id="IPR002347">
    <property type="entry name" value="SDR_fam"/>
</dbReference>
<organism evidence="5">
    <name type="scientific">Longilinea arvoryzae</name>
    <dbReference type="NCBI Taxonomy" id="360412"/>
    <lineage>
        <taxon>Bacteria</taxon>
        <taxon>Bacillati</taxon>
        <taxon>Chloroflexota</taxon>
        <taxon>Anaerolineae</taxon>
        <taxon>Anaerolineales</taxon>
        <taxon>Anaerolineaceae</taxon>
        <taxon>Longilinea</taxon>
    </lineage>
</organism>
<dbReference type="AlphaFoldDB" id="A0A0S7BBT8"/>
<dbReference type="CDD" id="cd05233">
    <property type="entry name" value="SDR_c"/>
    <property type="match status" value="1"/>
</dbReference>
<proteinExistence type="inferred from homology"/>
<reference evidence="5" key="1">
    <citation type="submission" date="2015-07" db="EMBL/GenBank/DDBJ databases">
        <title>Draft Genome Sequences of Anaerolinea thermolimosa IMO-1, Bellilinea caldifistulae GOMI-1, Leptolinea tardivitalis YMTK-2, Levilinea saccharolytica KIBI-1,Longilinea arvoryzae KOME-1, Previously Described as Members of the Anaerolineaceae (Chloroflexi).</title>
        <authorList>
            <person name="Sekiguchi Y."/>
            <person name="Ohashi A."/>
            <person name="Matsuura N."/>
            <person name="Tourlousse M.D."/>
        </authorList>
    </citation>
    <scope>NUCLEOTIDE SEQUENCE [LARGE SCALE GENOMIC DNA]</scope>
    <source>
        <strain evidence="5">KOME-1</strain>
    </source>
</reference>
<dbReference type="STRING" id="360412.LARV_00469"/>
<dbReference type="RefSeq" id="WP_075072136.1">
    <property type="nucleotide sequence ID" value="NZ_DF967972.1"/>
</dbReference>
<dbReference type="SUPFAM" id="SSF51735">
    <property type="entry name" value="NAD(P)-binding Rossmann-fold domains"/>
    <property type="match status" value="1"/>
</dbReference>
<dbReference type="OrthoDB" id="9775296at2"/>
<gene>
    <name evidence="5" type="ORF">LARV_00469</name>
</gene>
<dbReference type="InterPro" id="IPR036291">
    <property type="entry name" value="NAD(P)-bd_dom_sf"/>
</dbReference>
<feature type="domain" description="Ketoreductase" evidence="4">
    <location>
        <begin position="6"/>
        <end position="196"/>
    </location>
</feature>
<dbReference type="PRINTS" id="PR00081">
    <property type="entry name" value="GDHRDH"/>
</dbReference>
<dbReference type="SMART" id="SM00822">
    <property type="entry name" value="PKS_KR"/>
    <property type="match status" value="1"/>
</dbReference>
<dbReference type="Pfam" id="PF00106">
    <property type="entry name" value="adh_short"/>
    <property type="match status" value="1"/>
</dbReference>
<protein>
    <submittedName>
        <fullName evidence="5">Short-chain dehydrogenase of various substrate specificities</fullName>
    </submittedName>
</protein>
<dbReference type="InterPro" id="IPR057326">
    <property type="entry name" value="KR_dom"/>
</dbReference>